<dbReference type="InterPro" id="IPR007191">
    <property type="entry name" value="Sec8_exocyst_N"/>
</dbReference>
<evidence type="ECO:0000313" key="3">
    <source>
        <dbReference type="Proteomes" id="UP000030655"/>
    </source>
</evidence>
<evidence type="ECO:0000259" key="1">
    <source>
        <dbReference type="Pfam" id="PF04048"/>
    </source>
</evidence>
<keyword evidence="3" id="KW-1185">Reference proteome</keyword>
<reference evidence="2 3" key="2">
    <citation type="submission" date="2014-03" db="EMBL/GenBank/DDBJ databases">
        <title>The Genome Sequence of Anncaliia algerae insect isolate PRA339.</title>
        <authorList>
            <consortium name="The Broad Institute Genome Sequencing Platform"/>
            <consortium name="The Broad Institute Genome Sequencing Center for Infectious Disease"/>
            <person name="Cuomo C."/>
            <person name="Becnel J."/>
            <person name="Sanscrainte N."/>
            <person name="Walker B."/>
            <person name="Young S.K."/>
            <person name="Zeng Q."/>
            <person name="Gargeya S."/>
            <person name="Fitzgerald M."/>
            <person name="Haas B."/>
            <person name="Abouelleil A."/>
            <person name="Alvarado L."/>
            <person name="Arachchi H.M."/>
            <person name="Berlin A.M."/>
            <person name="Chapman S.B."/>
            <person name="Dewar J."/>
            <person name="Goldberg J."/>
            <person name="Griggs A."/>
            <person name="Gujja S."/>
            <person name="Hansen M."/>
            <person name="Howarth C."/>
            <person name="Imamovic A."/>
            <person name="Larimer J."/>
            <person name="McCowan C."/>
            <person name="Murphy C."/>
            <person name="Neiman D."/>
            <person name="Pearson M."/>
            <person name="Priest M."/>
            <person name="Roberts A."/>
            <person name="Saif S."/>
            <person name="Shea T."/>
            <person name="Sisk P."/>
            <person name="Sykes S."/>
            <person name="Wortman J."/>
            <person name="Nusbaum C."/>
            <person name="Birren B."/>
        </authorList>
    </citation>
    <scope>NUCLEOTIDE SEQUENCE [LARGE SCALE GENOMIC DNA]</scope>
    <source>
        <strain evidence="2 3">PRA339</strain>
    </source>
</reference>
<proteinExistence type="predicted"/>
<organism evidence="2 3">
    <name type="scientific">Anncaliia algerae PRA339</name>
    <dbReference type="NCBI Taxonomy" id="1288291"/>
    <lineage>
        <taxon>Eukaryota</taxon>
        <taxon>Fungi</taxon>
        <taxon>Fungi incertae sedis</taxon>
        <taxon>Microsporidia</taxon>
        <taxon>Tubulinosematoidea</taxon>
        <taxon>Tubulinosematidae</taxon>
        <taxon>Anncaliia</taxon>
    </lineage>
</organism>
<name>A0A059EX35_9MICR</name>
<dbReference type="AlphaFoldDB" id="A0A059EX35"/>
<dbReference type="EMBL" id="KK365298">
    <property type="protein sequence ID" value="KCZ79319.1"/>
    <property type="molecule type" value="Genomic_DNA"/>
</dbReference>
<evidence type="ECO:0000313" key="2">
    <source>
        <dbReference type="EMBL" id="KCZ79319.1"/>
    </source>
</evidence>
<protein>
    <recommendedName>
        <fullName evidence="1">Exocyst complex component Sec8 N-terminal domain-containing protein</fullName>
    </recommendedName>
</protein>
<dbReference type="HOGENOM" id="CLU_389329_0_0_1"/>
<gene>
    <name evidence="2" type="ORF">H312_03287</name>
</gene>
<feature type="domain" description="Exocyst complex component Sec8 N-terminal" evidence="1">
    <location>
        <begin position="3"/>
        <end position="76"/>
    </location>
</feature>
<dbReference type="Pfam" id="PF04048">
    <property type="entry name" value="Sec8_N"/>
    <property type="match status" value="1"/>
</dbReference>
<accession>A0A059EX35</accession>
<dbReference type="GO" id="GO:0006904">
    <property type="term" value="P:vesicle docking involved in exocytosis"/>
    <property type="evidence" value="ECO:0007669"/>
    <property type="project" value="InterPro"/>
</dbReference>
<dbReference type="OrthoDB" id="2193852at2759"/>
<dbReference type="VEuPathDB" id="MicrosporidiaDB:H312_03287"/>
<reference evidence="3" key="1">
    <citation type="submission" date="2013-02" db="EMBL/GenBank/DDBJ databases">
        <authorList>
            <consortium name="The Broad Institute Genome Sequencing Platform"/>
            <person name="Cuomo C."/>
            <person name="Becnel J."/>
            <person name="Sanscrainte N."/>
            <person name="Walker B."/>
            <person name="Young S.K."/>
            <person name="Zeng Q."/>
            <person name="Gargeya S."/>
            <person name="Fitzgerald M."/>
            <person name="Haas B."/>
            <person name="Abouelleil A."/>
            <person name="Alvarado L."/>
            <person name="Arachchi H.M."/>
            <person name="Berlin A.M."/>
            <person name="Chapman S.B."/>
            <person name="Dewar J."/>
            <person name="Goldberg J."/>
            <person name="Griggs A."/>
            <person name="Gujja S."/>
            <person name="Hansen M."/>
            <person name="Howarth C."/>
            <person name="Imamovic A."/>
            <person name="Larimer J."/>
            <person name="McCowan C."/>
            <person name="Murphy C."/>
            <person name="Neiman D."/>
            <person name="Pearson M."/>
            <person name="Priest M."/>
            <person name="Roberts A."/>
            <person name="Saif S."/>
            <person name="Shea T."/>
            <person name="Sisk P."/>
            <person name="Sykes S."/>
            <person name="Wortman J."/>
            <person name="Nusbaum C."/>
            <person name="Birren B."/>
        </authorList>
    </citation>
    <scope>NUCLEOTIDE SEQUENCE [LARGE SCALE GENOMIC DNA]</scope>
    <source>
        <strain evidence="3">PRA339</strain>
    </source>
</reference>
<sequence length="688" mass="82663">MDIDQVIRELRVDWEDLISNDFNPIKYIKSLEKEDSVEANDFRNIFYKVEKVMEKIIEENYQVFNDSMLLFSTFYESNKKNLLNLENEIKFCDDILKIDTKNTLEIDEIKDLLWFDEYKNVIAGYKELIASIDEAVMNENYVHSSNLLVDAFKLFEKYNLGTVKIIHFKKIKSKRSQVLTFLFKEIETFLVGNIADYKEQCIGLINLGGLKFLDKCLVKNVNKILIQEVNRIIDSNKGKEQVQIKRIIDFYLQFYHRLSALISFALRFDTEKLDLSFFETEIESDNKLIKQEYRDILSQMFFDNITLMIQVFCFNQVERDNQLSFDVNDIVDRVNYEEYFVKESFIPKIESLKNFSLQVYASLEHLFVFEECIEKIDSNKIKEYILDQINTKYFKNKNHKIQRKLIFILSDKKEFRIDYFTGYSKFLGKINFDEIFYMRKPSDKKFLIFIFEIIIRKITIYFYDIFKGRVSLYEGDIKEKIIKQEFENIMFLDRNTVQEVSCVIRTLRKLEQINNEKISEYVSETTVEETNINFSHQSEDNSLKISTIDSNFNFEELIDLFTKTLVNEYTLEFMFYFNMFYRNRNKFIYFISKLEALFGKYRQDVNVNDIIFEVLNYYIKKMLKILDVNTFEELKCFINQLILLDDVLSELKAKANDSLYFSIDFFYSLLDRKTEVKEENQFIKRLTQ</sequence>
<dbReference type="GO" id="GO:0000145">
    <property type="term" value="C:exocyst"/>
    <property type="evidence" value="ECO:0007669"/>
    <property type="project" value="InterPro"/>
</dbReference>
<dbReference type="Proteomes" id="UP000030655">
    <property type="component" value="Unassembled WGS sequence"/>
</dbReference>